<proteinExistence type="predicted"/>
<dbReference type="EMBL" id="SGPK01000243">
    <property type="protein sequence ID" value="THH05693.1"/>
    <property type="molecule type" value="Genomic_DNA"/>
</dbReference>
<dbReference type="AlphaFoldDB" id="A0A4V3XCF5"/>
<keyword evidence="4" id="KW-1185">Reference proteome</keyword>
<dbReference type="PROSITE" id="PS50231">
    <property type="entry name" value="RICIN_B_LECTIN"/>
    <property type="match status" value="2"/>
</dbReference>
<evidence type="ECO:0000313" key="3">
    <source>
        <dbReference type="EMBL" id="THH05693.1"/>
    </source>
</evidence>
<dbReference type="CDD" id="cd00161">
    <property type="entry name" value="beta-trefoil_Ricin-like"/>
    <property type="match status" value="2"/>
</dbReference>
<sequence length="505" mass="56267">MIGTVMGVNESDNALVGQDRYSDSQGLIDYSQMWFLEILPNHSNTCFLIRDAMSKLVLDVTDNRPGNNASIFVCPISGNDNQHWKIELLINDSEELSCCRIVSVCTGTVLKQTDNIDQNVVPSTWNYEEQQQHWFLEPVVLPTVYRFMHAWTGSYLQYSAAEGITASKLQSSTSAIMAQLWTLESQEDIGTYVIRSVEDSTQVVDIFSSFTTDGTPVIAFPYHGGPNQRWRITNSDSSSPGNDGVKIISVLADTVIQVSGWPHFGKLQLQSNKNDISQTWRMLQSVAPARVVATVPSPTLKRKSPLSPVSELVFAASSKRHESISPAEIVDTLVLAPQSKDVSAGPEDRKSSPASTSASQKDKETLASSEQTPSVDDYEKGLVVCGNCGEGIPFRDPQSGGFTLRLWDLHRDKCRSQKDSQPEPIIFAPETTVDTMVNPPLKKRRAKRTEEERIEYLRTDPYVAQFEAYRVLCGSCNKWIRLRPNSTYCSIPWDAHRKSCLSKKA</sequence>
<accession>A0A4V3XCF5</accession>
<dbReference type="InterPro" id="IPR000772">
    <property type="entry name" value="Ricin_B_lectin"/>
</dbReference>
<dbReference type="SUPFAM" id="SSF50370">
    <property type="entry name" value="Ricin B-like lectins"/>
    <property type="match status" value="2"/>
</dbReference>
<protein>
    <recommendedName>
        <fullName evidence="2">Ricin B lectin domain-containing protein</fullName>
    </recommendedName>
</protein>
<evidence type="ECO:0000259" key="2">
    <source>
        <dbReference type="Pfam" id="PF14200"/>
    </source>
</evidence>
<comment type="caution">
    <text evidence="3">The sequence shown here is derived from an EMBL/GenBank/DDBJ whole genome shotgun (WGS) entry which is preliminary data.</text>
</comment>
<dbReference type="Pfam" id="PF14200">
    <property type="entry name" value="RicinB_lectin_2"/>
    <property type="match status" value="2"/>
</dbReference>
<organism evidence="3 4">
    <name type="scientific">Phellinidium pouzarii</name>
    <dbReference type="NCBI Taxonomy" id="167371"/>
    <lineage>
        <taxon>Eukaryota</taxon>
        <taxon>Fungi</taxon>
        <taxon>Dikarya</taxon>
        <taxon>Basidiomycota</taxon>
        <taxon>Agaricomycotina</taxon>
        <taxon>Agaricomycetes</taxon>
        <taxon>Hymenochaetales</taxon>
        <taxon>Hymenochaetaceae</taxon>
        <taxon>Phellinidium</taxon>
    </lineage>
</organism>
<gene>
    <name evidence="3" type="ORF">EW145_g4608</name>
</gene>
<dbReference type="Proteomes" id="UP000308199">
    <property type="component" value="Unassembled WGS sequence"/>
</dbReference>
<evidence type="ECO:0000313" key="4">
    <source>
        <dbReference type="Proteomes" id="UP000308199"/>
    </source>
</evidence>
<feature type="region of interest" description="Disordered" evidence="1">
    <location>
        <begin position="339"/>
        <end position="373"/>
    </location>
</feature>
<dbReference type="Gene3D" id="2.80.10.50">
    <property type="match status" value="2"/>
</dbReference>
<dbReference type="InterPro" id="IPR035992">
    <property type="entry name" value="Ricin_B-like_lectins"/>
</dbReference>
<feature type="domain" description="Ricin B lectin" evidence="2">
    <location>
        <begin position="31"/>
        <end position="114"/>
    </location>
</feature>
<reference evidence="3 4" key="1">
    <citation type="submission" date="2019-02" db="EMBL/GenBank/DDBJ databases">
        <title>Genome sequencing of the rare red list fungi Phellinidium pouzarii.</title>
        <authorList>
            <person name="Buettner E."/>
            <person name="Kellner H."/>
        </authorList>
    </citation>
    <scope>NUCLEOTIDE SEQUENCE [LARGE SCALE GENOMIC DNA]</scope>
    <source>
        <strain evidence="3 4">DSM 108285</strain>
    </source>
</reference>
<evidence type="ECO:0000256" key="1">
    <source>
        <dbReference type="SAM" id="MobiDB-lite"/>
    </source>
</evidence>
<name>A0A4V3XCF5_9AGAM</name>
<feature type="domain" description="Ricin B lectin" evidence="2">
    <location>
        <begin position="131"/>
        <end position="218"/>
    </location>
</feature>
<dbReference type="OrthoDB" id="3270344at2759"/>